<name>A0A0F9H4S5_9ZZZZ</name>
<proteinExistence type="predicted"/>
<gene>
    <name evidence="1" type="ORF">LCGC14_2106580</name>
</gene>
<feature type="non-terminal residue" evidence="1">
    <location>
        <position position="1"/>
    </location>
</feature>
<comment type="caution">
    <text evidence="1">The sequence shown here is derived from an EMBL/GenBank/DDBJ whole genome shotgun (WGS) entry which is preliminary data.</text>
</comment>
<sequence>FCPVRKPSEWIEMKKNDPGLFQKACELEDHINTKRGSTYPSDSYVTLHRYKTPLHLAVADQPLLPGFEPDYDDAEFCNGYCGL</sequence>
<dbReference type="EMBL" id="LAZR01025949">
    <property type="protein sequence ID" value="KKL70267.1"/>
    <property type="molecule type" value="Genomic_DNA"/>
</dbReference>
<evidence type="ECO:0000313" key="1">
    <source>
        <dbReference type="EMBL" id="KKL70267.1"/>
    </source>
</evidence>
<accession>A0A0F9H4S5</accession>
<reference evidence="1" key="1">
    <citation type="journal article" date="2015" name="Nature">
        <title>Complex archaea that bridge the gap between prokaryotes and eukaryotes.</title>
        <authorList>
            <person name="Spang A."/>
            <person name="Saw J.H."/>
            <person name="Jorgensen S.L."/>
            <person name="Zaremba-Niedzwiedzka K."/>
            <person name="Martijn J."/>
            <person name="Lind A.E."/>
            <person name="van Eijk R."/>
            <person name="Schleper C."/>
            <person name="Guy L."/>
            <person name="Ettema T.J."/>
        </authorList>
    </citation>
    <scope>NUCLEOTIDE SEQUENCE</scope>
</reference>
<organism evidence="1">
    <name type="scientific">marine sediment metagenome</name>
    <dbReference type="NCBI Taxonomy" id="412755"/>
    <lineage>
        <taxon>unclassified sequences</taxon>
        <taxon>metagenomes</taxon>
        <taxon>ecological metagenomes</taxon>
    </lineage>
</organism>
<protein>
    <submittedName>
        <fullName evidence="1">Uncharacterized protein</fullName>
    </submittedName>
</protein>
<dbReference type="AlphaFoldDB" id="A0A0F9H4S5"/>